<evidence type="ECO:0000313" key="2">
    <source>
        <dbReference type="EMBL" id="MBU4692053.1"/>
    </source>
</evidence>
<keyword evidence="1" id="KW-0732">Signal</keyword>
<dbReference type="EMBL" id="JAHMHH010000001">
    <property type="protein sequence ID" value="MBU4692053.1"/>
    <property type="molecule type" value="Genomic_DNA"/>
</dbReference>
<accession>A0ABS6DP71</accession>
<dbReference type="RefSeq" id="WP_216488302.1">
    <property type="nucleotide sequence ID" value="NZ_JAHMHH010000001.1"/>
</dbReference>
<protein>
    <recommendedName>
        <fullName evidence="4">Lipoprotein</fullName>
    </recommendedName>
</protein>
<comment type="caution">
    <text evidence="2">The sequence shown here is derived from an EMBL/GenBank/DDBJ whole genome shotgun (WGS) entry which is preliminary data.</text>
</comment>
<feature type="signal peptide" evidence="1">
    <location>
        <begin position="1"/>
        <end position="22"/>
    </location>
</feature>
<sequence>MWKKNKLFLGYILPLSSIGVFACMSCNPVNKDAKDIDESIIDKNLLISFNNKQINILNDFYPFLNKEIKNLNNDNTFYNIIEQTKPKTNDLGIEIGQEKIIDAIKTQDAQKIDINDFFIQFDKNIVKTTKNYLPWITNTLPTVYNIKYSEIGLKPFPDIQTLIYKIIDDMENGTWASVTNLKFFDGYFYNLNTIRLESWLNNPLQKKFLETLLLTYINYFNTDVFKVNIKINQDDFLEDKNDNMISFSLECFDKDNNNLLSEENKNKKFYLFGFKNYLNDPKFGVFENIDDLKLFNEYLVSPILKFKLNNIYSVSDINSFVSDLYSPEFVSADGLNYFLNTHSDLIELEVPEYKKTMDKAYRFVSSEIAEFFGTRQLLKIKIEVIHQDNSKEYFWWISSDFDDHGHKMKPLINKIKNQLIFESFNPELEKFNLQNDTFQLKVNNQDKRDFTGINANEFFESDLFKSILKSIDQSAIKHIKMPYNLSLWNNNIKSNFEAGWLTYDSEAFKYFQTWLNLFVLQYAINTKKDDINTMLNHIRVEIADTPYSAGQVALKFHFIAYENSKEIELLNEKNQNKIILWNGFKGYDQTKKEPFTF</sequence>
<gene>
    <name evidence="2" type="ORF">KQ875_00375</name>
</gene>
<keyword evidence="3" id="KW-1185">Reference proteome</keyword>
<evidence type="ECO:0000313" key="3">
    <source>
        <dbReference type="Proteomes" id="UP000718793"/>
    </source>
</evidence>
<proteinExistence type="predicted"/>
<evidence type="ECO:0008006" key="4">
    <source>
        <dbReference type="Google" id="ProtNLM"/>
    </source>
</evidence>
<organism evidence="2 3">
    <name type="scientific">Mycoplasma zalophi</name>
    <dbReference type="NCBI Taxonomy" id="191287"/>
    <lineage>
        <taxon>Bacteria</taxon>
        <taxon>Bacillati</taxon>
        <taxon>Mycoplasmatota</taxon>
        <taxon>Mollicutes</taxon>
        <taxon>Mycoplasmataceae</taxon>
        <taxon>Mycoplasma</taxon>
    </lineage>
</organism>
<dbReference type="NCBIfam" id="NF045963">
    <property type="entry name" value="MAG3240_fam"/>
    <property type="match status" value="1"/>
</dbReference>
<dbReference type="Proteomes" id="UP000718793">
    <property type="component" value="Unassembled WGS sequence"/>
</dbReference>
<evidence type="ECO:0000256" key="1">
    <source>
        <dbReference type="SAM" id="SignalP"/>
    </source>
</evidence>
<name>A0ABS6DP71_9MOLU</name>
<dbReference type="PROSITE" id="PS51257">
    <property type="entry name" value="PROKAR_LIPOPROTEIN"/>
    <property type="match status" value="1"/>
</dbReference>
<reference evidence="2" key="1">
    <citation type="submission" date="2021-06" db="EMBL/GenBank/DDBJ databases">
        <title>Novel Mycoplasma species detected in California sea lions (Zalophus californianus) from the USA.</title>
        <authorList>
            <person name="Volokhov D.V."/>
            <person name="Furtak V.A."/>
            <person name="Zagorodnyaya T.A."/>
        </authorList>
    </citation>
    <scope>NUCLEOTIDE SEQUENCE [LARGE SCALE GENOMIC DNA]</scope>
    <source>
        <strain evidence="2">CSL 5346</strain>
    </source>
</reference>
<feature type="chain" id="PRO_5045639683" description="Lipoprotein" evidence="1">
    <location>
        <begin position="23"/>
        <end position="597"/>
    </location>
</feature>